<dbReference type="GO" id="GO:0016491">
    <property type="term" value="F:oxidoreductase activity"/>
    <property type="evidence" value="ECO:0007669"/>
    <property type="project" value="UniProtKB-KW"/>
</dbReference>
<dbReference type="Proteomes" id="UP000272528">
    <property type="component" value="Chromosome"/>
</dbReference>
<gene>
    <name evidence="3" type="ORF">EJC50_02945</name>
</gene>
<dbReference type="Gene3D" id="3.40.50.720">
    <property type="entry name" value="NAD(P)-binding Rossmann-like Domain"/>
    <property type="match status" value="1"/>
</dbReference>
<evidence type="ECO:0000256" key="1">
    <source>
        <dbReference type="ARBA" id="ARBA00006484"/>
    </source>
</evidence>
<name>A0A3Q8X272_9BACL</name>
<proteinExistence type="inferred from homology"/>
<dbReference type="SUPFAM" id="SSF51735">
    <property type="entry name" value="NAD(P)-binding Rossmann-fold domains"/>
    <property type="match status" value="1"/>
</dbReference>
<sequence length="250" mass="26702">MRFTNKVAVITGGGSGIGRDACVKFAQEGSKVVVADFNETTGQETVELIQAEGFEAAFFKCDVGEFEQVEALAQFAEATYGGLDIMFNNAGIAIGAPMLEHTPELYHRVIRINQDGVYYGILAASRVMQKLGNGGVIINTASVMGFLAQQNTFSYNASKAAVVMMSQVAALDLAPYNIRVVGVAPGFAHTNILNPLKERGLENPIAKKHIHGELLQPHQITDTVLFLASDAASGINGTTVKIDDGYTAFK</sequence>
<dbReference type="InterPro" id="IPR036291">
    <property type="entry name" value="NAD(P)-bd_dom_sf"/>
</dbReference>
<dbReference type="InterPro" id="IPR020904">
    <property type="entry name" value="Sc_DH/Rdtase_CS"/>
</dbReference>
<dbReference type="KEGG" id="palb:EJC50_02945"/>
<dbReference type="FunFam" id="3.40.50.720:FF:000084">
    <property type="entry name" value="Short-chain dehydrogenase reductase"/>
    <property type="match status" value="1"/>
</dbReference>
<dbReference type="AlphaFoldDB" id="A0A3Q8X272"/>
<dbReference type="RefSeq" id="WP_126012158.1">
    <property type="nucleotide sequence ID" value="NZ_CP034437.1"/>
</dbReference>
<protein>
    <submittedName>
        <fullName evidence="3">SDR family oxidoreductase</fullName>
    </submittedName>
</protein>
<organism evidence="3 4">
    <name type="scientific">Paenibacillus albus</name>
    <dbReference type="NCBI Taxonomy" id="2495582"/>
    <lineage>
        <taxon>Bacteria</taxon>
        <taxon>Bacillati</taxon>
        <taxon>Bacillota</taxon>
        <taxon>Bacilli</taxon>
        <taxon>Bacillales</taxon>
        <taxon>Paenibacillaceae</taxon>
        <taxon>Paenibacillus</taxon>
    </lineage>
</organism>
<dbReference type="PROSITE" id="PS00061">
    <property type="entry name" value="ADH_SHORT"/>
    <property type="match status" value="1"/>
</dbReference>
<dbReference type="GO" id="GO:0008206">
    <property type="term" value="P:bile acid metabolic process"/>
    <property type="evidence" value="ECO:0007669"/>
    <property type="project" value="UniProtKB-ARBA"/>
</dbReference>
<dbReference type="EMBL" id="CP034437">
    <property type="protein sequence ID" value="AZN38748.1"/>
    <property type="molecule type" value="Genomic_DNA"/>
</dbReference>
<accession>A0A3Q8X272</accession>
<reference evidence="4" key="1">
    <citation type="submission" date="2018-12" db="EMBL/GenBank/DDBJ databases">
        <title>Genome sequence of Peanibacillus sp.</title>
        <authorList>
            <person name="Subramani G."/>
            <person name="Srinivasan S."/>
            <person name="Kim M.K."/>
        </authorList>
    </citation>
    <scope>NUCLEOTIDE SEQUENCE [LARGE SCALE GENOMIC DNA]</scope>
    <source>
        <strain evidence="4">18JY67-1</strain>
    </source>
</reference>
<evidence type="ECO:0000313" key="4">
    <source>
        <dbReference type="Proteomes" id="UP000272528"/>
    </source>
</evidence>
<dbReference type="OrthoDB" id="306388at2"/>
<dbReference type="PRINTS" id="PR00081">
    <property type="entry name" value="GDHRDH"/>
</dbReference>
<keyword evidence="2" id="KW-0560">Oxidoreductase</keyword>
<dbReference type="Pfam" id="PF13561">
    <property type="entry name" value="adh_short_C2"/>
    <property type="match status" value="1"/>
</dbReference>
<evidence type="ECO:0000256" key="2">
    <source>
        <dbReference type="ARBA" id="ARBA00023002"/>
    </source>
</evidence>
<dbReference type="PRINTS" id="PR00080">
    <property type="entry name" value="SDRFAMILY"/>
</dbReference>
<dbReference type="PANTHER" id="PTHR43180:SF66">
    <property type="entry name" value="SHORT-CHAIN DEHYDROGENASE_REDUCTASE FAMILY PROTEIN"/>
    <property type="match status" value="1"/>
</dbReference>
<comment type="similarity">
    <text evidence="1">Belongs to the short-chain dehydrogenases/reductases (SDR) family.</text>
</comment>
<dbReference type="CDD" id="cd05233">
    <property type="entry name" value="SDR_c"/>
    <property type="match status" value="1"/>
</dbReference>
<keyword evidence="4" id="KW-1185">Reference proteome</keyword>
<dbReference type="PANTHER" id="PTHR43180">
    <property type="entry name" value="3-OXOACYL-(ACYL-CARRIER-PROTEIN) REDUCTASE (AFU_ORTHOLOGUE AFUA_6G11210)"/>
    <property type="match status" value="1"/>
</dbReference>
<evidence type="ECO:0000313" key="3">
    <source>
        <dbReference type="EMBL" id="AZN38748.1"/>
    </source>
</evidence>
<dbReference type="InterPro" id="IPR002347">
    <property type="entry name" value="SDR_fam"/>
</dbReference>